<reference evidence="1 3" key="1">
    <citation type="journal article" date="2015" name="Genome Announc.">
        <title>Complete genome sequences for 35 biothreat assay-relevant bacillus species.</title>
        <authorList>
            <person name="Johnson S.L."/>
            <person name="Daligault H.E."/>
            <person name="Davenport K.W."/>
            <person name="Jaissle J."/>
            <person name="Frey K.G."/>
            <person name="Ladner J.T."/>
            <person name="Broomall S.M."/>
            <person name="Bishop-Lilly K.A."/>
            <person name="Bruce D.C."/>
            <person name="Gibbons H.S."/>
            <person name="Coyne S.R."/>
            <person name="Lo C.C."/>
            <person name="Meincke L."/>
            <person name="Munk A.C."/>
            <person name="Koroleva G.I."/>
            <person name="Rosenzweig C.N."/>
            <person name="Palacios G.F."/>
            <person name="Redden C.L."/>
            <person name="Minogue T.D."/>
            <person name="Chain P.S."/>
        </authorList>
    </citation>
    <scope>NUCLEOTIDE SEQUENCE [LARGE SCALE GENOMIC DNA]</scope>
    <source>
        <strain evidence="1 3">HD1011</strain>
    </source>
</reference>
<evidence type="ECO:0000313" key="4">
    <source>
        <dbReference type="Proteomes" id="UP000501107"/>
    </source>
</evidence>
<name>A0A0B5NZ97_BACTU</name>
<evidence type="ECO:0000313" key="1">
    <source>
        <dbReference type="EMBL" id="AJG79291.1"/>
    </source>
</evidence>
<evidence type="ECO:0000313" key="3">
    <source>
        <dbReference type="Proteomes" id="UP000031876"/>
    </source>
</evidence>
<organism evidence="2 4">
    <name type="scientific">Bacillus thuringiensis</name>
    <dbReference type="NCBI Taxonomy" id="1428"/>
    <lineage>
        <taxon>Bacteria</taxon>
        <taxon>Bacillati</taxon>
        <taxon>Bacillota</taxon>
        <taxon>Bacilli</taxon>
        <taxon>Bacillales</taxon>
        <taxon>Bacillaceae</taxon>
        <taxon>Bacillus</taxon>
        <taxon>Bacillus cereus group</taxon>
    </lineage>
</organism>
<keyword evidence="2" id="KW-0378">Hydrolase</keyword>
<protein>
    <submittedName>
        <fullName evidence="1">BNR/Asp-box repeat family protein</fullName>
    </submittedName>
    <submittedName>
        <fullName evidence="2">Glycosyl hydrolase</fullName>
    </submittedName>
</protein>
<dbReference type="Proteomes" id="UP000501107">
    <property type="component" value="Chromosome"/>
</dbReference>
<sequence>MEKFILAFDRELVIAEKKDSIWSVQSQFVGANPVALAVDPYDPERMYCGTFDRGLWRSKDGGSSWDAIGTLPSFGEVFPANPIHMRAITAVAVSPAKGDDGNGIVYVGIEPSAMFVSKNGGDSFELLTDYRQIPSYSSWFFPQRTYTHHVKHIEIDANNPETIYTTIEVGGLIKSVDGGMTWTEEKEGNYPQDIHILTSHRNAPNRLYGVLGDSFLKEPGHEYAESNDGGKTWNYMCSGLKHHYAYQMAVNPNDPENIIIATSSNPHVAHDYNNGNCESFIYKKEKDQPWTEMNAGLPTPKGTIIPVLKATSDGTFYLFSNKGVYKAVDGGLNWTSLDIPWENRFMEQHPYEMLIIK</sequence>
<dbReference type="RefSeq" id="WP_000410421.1">
    <property type="nucleotide sequence ID" value="NZ_CP009335.1"/>
</dbReference>
<dbReference type="PANTHER" id="PTHR43739">
    <property type="entry name" value="XYLOGLUCANASE (EUROFUNG)"/>
    <property type="match status" value="1"/>
</dbReference>
<dbReference type="Proteomes" id="UP000031876">
    <property type="component" value="Chromosome"/>
</dbReference>
<reference evidence="2 4" key="2">
    <citation type="submission" date="2020-05" db="EMBL/GenBank/DDBJ databases">
        <title>FDA dAtabase for Regulatory Grade micrObial Sequences (FDA-ARGOS): Supporting development and validation of Infectious Disease Dx tests.</title>
        <authorList>
            <person name="Nelson B."/>
            <person name="Plummer A."/>
            <person name="Tallon L."/>
            <person name="Sadzewicz L."/>
            <person name="Zhao X."/>
            <person name="Vavikolanu K."/>
            <person name="Mehta A."/>
            <person name="Aluvathingal J."/>
            <person name="Nadendla S."/>
            <person name="Myers T."/>
            <person name="Yan Y."/>
            <person name="Sichtig H."/>
        </authorList>
    </citation>
    <scope>NUCLEOTIDE SEQUENCE [LARGE SCALE GENOMIC DNA]</scope>
    <source>
        <strain evidence="2 4">FDAARGOS_795</strain>
    </source>
</reference>
<dbReference type="PANTHER" id="PTHR43739:SF5">
    <property type="entry name" value="EXO-ALPHA-SIALIDASE"/>
    <property type="match status" value="1"/>
</dbReference>
<dbReference type="EMBL" id="CP053980">
    <property type="protein sequence ID" value="QKH23098.1"/>
    <property type="molecule type" value="Genomic_DNA"/>
</dbReference>
<proteinExistence type="predicted"/>
<dbReference type="Gene3D" id="2.130.10.10">
    <property type="entry name" value="YVTN repeat-like/Quinoprotein amine dehydrogenase"/>
    <property type="match status" value="1"/>
</dbReference>
<dbReference type="EMBL" id="CP009335">
    <property type="protein sequence ID" value="AJG79291.1"/>
    <property type="molecule type" value="Genomic_DNA"/>
</dbReference>
<dbReference type="AlphaFoldDB" id="A0A0B5NZ97"/>
<dbReference type="SUPFAM" id="SSF110296">
    <property type="entry name" value="Oligoxyloglucan reducing end-specific cellobiohydrolase"/>
    <property type="match status" value="1"/>
</dbReference>
<dbReference type="InterPro" id="IPR052025">
    <property type="entry name" value="Xyloglucanase_GH74"/>
</dbReference>
<dbReference type="KEGG" id="btw:BF38_4555"/>
<dbReference type="GO" id="GO:0010411">
    <property type="term" value="P:xyloglucan metabolic process"/>
    <property type="evidence" value="ECO:0007669"/>
    <property type="project" value="TreeGrafter"/>
</dbReference>
<gene>
    <name evidence="1" type="ORF">BF38_4555</name>
    <name evidence="2" type="ORF">FOC89_03510</name>
</gene>
<accession>A0A0B5NZ97</accession>
<dbReference type="InterPro" id="IPR015943">
    <property type="entry name" value="WD40/YVTN_repeat-like_dom_sf"/>
</dbReference>
<evidence type="ECO:0000313" key="2">
    <source>
        <dbReference type="EMBL" id="QKH23098.1"/>
    </source>
</evidence>
<dbReference type="GO" id="GO:0016787">
    <property type="term" value="F:hydrolase activity"/>
    <property type="evidence" value="ECO:0007669"/>
    <property type="project" value="UniProtKB-KW"/>
</dbReference>